<keyword evidence="11 12" id="KW-0804">Transcription</keyword>
<dbReference type="Pfam" id="PF08275">
    <property type="entry name" value="DNAG_N"/>
    <property type="match status" value="1"/>
</dbReference>
<dbReference type="SMART" id="SM00493">
    <property type="entry name" value="TOPRIM"/>
    <property type="match status" value="1"/>
</dbReference>
<evidence type="ECO:0000256" key="1">
    <source>
        <dbReference type="ARBA" id="ARBA00022478"/>
    </source>
</evidence>
<gene>
    <name evidence="12 16" type="primary">dnaG</name>
    <name evidence="16" type="ORF">SCORR_v1c02800</name>
</gene>
<dbReference type="InterPro" id="IPR037068">
    <property type="entry name" value="DNA_primase_core_N_sf"/>
</dbReference>
<comment type="subunit">
    <text evidence="12">Monomer. Interacts with DnaB.</text>
</comment>
<evidence type="ECO:0000256" key="6">
    <source>
        <dbReference type="ARBA" id="ARBA00022723"/>
    </source>
</evidence>
<dbReference type="InterPro" id="IPR006295">
    <property type="entry name" value="DNA_primase_DnaG"/>
</dbReference>
<evidence type="ECO:0000256" key="10">
    <source>
        <dbReference type="ARBA" id="ARBA00023125"/>
    </source>
</evidence>
<keyword evidence="5 12" id="KW-0235">DNA replication</keyword>
<evidence type="ECO:0000313" key="17">
    <source>
        <dbReference type="Proteomes" id="UP000203229"/>
    </source>
</evidence>
<dbReference type="PROSITE" id="PS50880">
    <property type="entry name" value="TOPRIM"/>
    <property type="match status" value="1"/>
</dbReference>
<dbReference type="SUPFAM" id="SSF56731">
    <property type="entry name" value="DNA primase core"/>
    <property type="match status" value="1"/>
</dbReference>
<dbReference type="PIRSF" id="PIRSF002811">
    <property type="entry name" value="DnaG"/>
    <property type="match status" value="1"/>
</dbReference>
<dbReference type="GO" id="GO:0006269">
    <property type="term" value="P:DNA replication, synthesis of primer"/>
    <property type="evidence" value="ECO:0007669"/>
    <property type="project" value="UniProtKB-UniRule"/>
</dbReference>
<dbReference type="Proteomes" id="UP000203229">
    <property type="component" value="Chromosome"/>
</dbReference>
<keyword evidence="3 12" id="KW-0808">Transferase</keyword>
<organism evidence="16 17">
    <name type="scientific">Spiroplasma corruscae</name>
    <dbReference type="NCBI Taxonomy" id="216934"/>
    <lineage>
        <taxon>Bacteria</taxon>
        <taxon>Bacillati</taxon>
        <taxon>Mycoplasmatota</taxon>
        <taxon>Mollicutes</taxon>
        <taxon>Entomoplasmatales</taxon>
        <taxon>Spiroplasmataceae</taxon>
        <taxon>Spiroplasma</taxon>
    </lineage>
</organism>
<comment type="similarity">
    <text evidence="12 13">Belongs to the DnaG primase family.</text>
</comment>
<dbReference type="InterPro" id="IPR050219">
    <property type="entry name" value="DnaG_primase"/>
</dbReference>
<dbReference type="GO" id="GO:0008270">
    <property type="term" value="F:zinc ion binding"/>
    <property type="evidence" value="ECO:0007669"/>
    <property type="project" value="UniProtKB-UniRule"/>
</dbReference>
<comment type="catalytic activity">
    <reaction evidence="12">
        <text>ssDNA + n NTP = ssDNA/pppN(pN)n-1 hybrid + (n-1) diphosphate.</text>
        <dbReference type="EC" id="2.7.7.101"/>
    </reaction>
</comment>
<keyword evidence="17" id="KW-1185">Reference proteome</keyword>
<comment type="cofactor">
    <cofactor evidence="12 13 14">
        <name>Zn(2+)</name>
        <dbReference type="ChEBI" id="CHEBI:29105"/>
    </cofactor>
    <text evidence="12 13 14">Binds 1 zinc ion per monomer.</text>
</comment>
<name>A0A222EP22_9MOLU</name>
<dbReference type="NCBIfam" id="TIGR01391">
    <property type="entry name" value="dnaG"/>
    <property type="match status" value="1"/>
</dbReference>
<protein>
    <recommendedName>
        <fullName evidence="12 13">DNA primase</fullName>
        <ecNumber evidence="12">2.7.7.101</ecNumber>
    </recommendedName>
</protein>
<keyword evidence="7 12" id="KW-0863">Zinc-finger</keyword>
<dbReference type="Gene3D" id="3.90.980.10">
    <property type="entry name" value="DNA primase, catalytic core, N-terminal domain"/>
    <property type="match status" value="1"/>
</dbReference>
<keyword evidence="9" id="KW-0460">Magnesium</keyword>
<accession>A0A222EP22</accession>
<keyword evidence="10 12" id="KW-0238">DNA-binding</keyword>
<feature type="zinc finger region" description="CHC2-type" evidence="12 14">
    <location>
        <begin position="38"/>
        <end position="62"/>
    </location>
</feature>
<dbReference type="InterPro" id="IPR036977">
    <property type="entry name" value="DNA_primase_Znf_CHC2"/>
</dbReference>
<evidence type="ECO:0000259" key="15">
    <source>
        <dbReference type="PROSITE" id="PS50880"/>
    </source>
</evidence>
<dbReference type="SMART" id="SM00400">
    <property type="entry name" value="ZnF_CHCC"/>
    <property type="match status" value="1"/>
</dbReference>
<keyword evidence="8 12" id="KW-0862">Zinc</keyword>
<dbReference type="Pfam" id="PF13155">
    <property type="entry name" value="Toprim_2"/>
    <property type="match status" value="1"/>
</dbReference>
<dbReference type="PANTHER" id="PTHR30313">
    <property type="entry name" value="DNA PRIMASE"/>
    <property type="match status" value="1"/>
</dbReference>
<proteinExistence type="inferred from homology"/>
<keyword evidence="2 12" id="KW-0639">Primosome</keyword>
<reference evidence="16 17" key="1">
    <citation type="submission" date="2017-07" db="EMBL/GenBank/DDBJ databases">
        <title>Complete genome sequence of Spiroplasma corruscae EC-1 (DSM 19793).</title>
        <authorList>
            <person name="Tsai Y.-M."/>
            <person name="Lo W.-S."/>
            <person name="Kuo C.-H."/>
        </authorList>
    </citation>
    <scope>NUCLEOTIDE SEQUENCE [LARGE SCALE GENOMIC DNA]</scope>
    <source>
        <strain evidence="16 17">EC-1</strain>
    </source>
</reference>
<keyword evidence="4 12" id="KW-0548">Nucleotidyltransferase</keyword>
<evidence type="ECO:0000256" key="9">
    <source>
        <dbReference type="ARBA" id="ARBA00022842"/>
    </source>
</evidence>
<evidence type="ECO:0000256" key="8">
    <source>
        <dbReference type="ARBA" id="ARBA00022833"/>
    </source>
</evidence>
<dbReference type="InterPro" id="IPR002694">
    <property type="entry name" value="Znf_CHC2"/>
</dbReference>
<dbReference type="InterPro" id="IPR006171">
    <property type="entry name" value="TOPRIM_dom"/>
</dbReference>
<evidence type="ECO:0000256" key="4">
    <source>
        <dbReference type="ARBA" id="ARBA00022695"/>
    </source>
</evidence>
<dbReference type="GO" id="GO:1990077">
    <property type="term" value="C:primosome complex"/>
    <property type="evidence" value="ECO:0007669"/>
    <property type="project" value="UniProtKB-KW"/>
</dbReference>
<dbReference type="GO" id="GO:0000428">
    <property type="term" value="C:DNA-directed RNA polymerase complex"/>
    <property type="evidence" value="ECO:0007669"/>
    <property type="project" value="UniProtKB-KW"/>
</dbReference>
<dbReference type="FunFam" id="3.90.580.10:FF:000001">
    <property type="entry name" value="DNA primase"/>
    <property type="match status" value="1"/>
</dbReference>
<dbReference type="RefSeq" id="WP_157705322.1">
    <property type="nucleotide sequence ID" value="NZ_CP022535.1"/>
</dbReference>
<dbReference type="Pfam" id="PF01807">
    <property type="entry name" value="Zn_ribbon_DnaG"/>
    <property type="match status" value="1"/>
</dbReference>
<evidence type="ECO:0000256" key="14">
    <source>
        <dbReference type="PIRSR" id="PIRSR002811-1"/>
    </source>
</evidence>
<dbReference type="KEGG" id="scou:SCORR_v1c02800"/>
<evidence type="ECO:0000256" key="13">
    <source>
        <dbReference type="PIRNR" id="PIRNR002811"/>
    </source>
</evidence>
<keyword evidence="1 12" id="KW-0240">DNA-directed RNA polymerase</keyword>
<dbReference type="EC" id="2.7.7.101" evidence="12"/>
<dbReference type="SUPFAM" id="SSF57783">
    <property type="entry name" value="Zinc beta-ribbon"/>
    <property type="match status" value="1"/>
</dbReference>
<dbReference type="GO" id="GO:0003677">
    <property type="term" value="F:DNA binding"/>
    <property type="evidence" value="ECO:0007669"/>
    <property type="project" value="UniProtKB-KW"/>
</dbReference>
<dbReference type="PANTHER" id="PTHR30313:SF2">
    <property type="entry name" value="DNA PRIMASE"/>
    <property type="match status" value="1"/>
</dbReference>
<dbReference type="AlphaFoldDB" id="A0A222EP22"/>
<dbReference type="InterPro" id="IPR034151">
    <property type="entry name" value="TOPRIM_DnaG_bac"/>
</dbReference>
<evidence type="ECO:0000256" key="7">
    <source>
        <dbReference type="ARBA" id="ARBA00022771"/>
    </source>
</evidence>
<evidence type="ECO:0000313" key="16">
    <source>
        <dbReference type="EMBL" id="ASP28054.1"/>
    </source>
</evidence>
<dbReference type="GO" id="GO:0005737">
    <property type="term" value="C:cytoplasm"/>
    <property type="evidence" value="ECO:0007669"/>
    <property type="project" value="TreeGrafter"/>
</dbReference>
<dbReference type="CDD" id="cd03364">
    <property type="entry name" value="TOPRIM_DnaG_primases"/>
    <property type="match status" value="1"/>
</dbReference>
<dbReference type="OrthoDB" id="9803773at2"/>
<evidence type="ECO:0000256" key="5">
    <source>
        <dbReference type="ARBA" id="ARBA00022705"/>
    </source>
</evidence>
<evidence type="ECO:0000256" key="3">
    <source>
        <dbReference type="ARBA" id="ARBA00022679"/>
    </source>
</evidence>
<comment type="domain">
    <text evidence="12">Contains an N-terminal zinc-binding domain, a central core domain that contains the primase activity, and a C-terminal DnaB-binding domain.</text>
</comment>
<evidence type="ECO:0000256" key="12">
    <source>
        <dbReference type="HAMAP-Rule" id="MF_00974"/>
    </source>
</evidence>
<dbReference type="InterPro" id="IPR013264">
    <property type="entry name" value="DNAG_N"/>
</dbReference>
<dbReference type="Gene3D" id="3.40.1360.10">
    <property type="match status" value="1"/>
</dbReference>
<dbReference type="EMBL" id="CP022535">
    <property type="protein sequence ID" value="ASP28054.1"/>
    <property type="molecule type" value="Genomic_DNA"/>
</dbReference>
<sequence>MIIKQDQIDKVINSANIIDVISSYIDVKKRGRNYVAVCPFHDDSDPSLNISTDKKIFKCFVCGTGGNVIVFIQEFNNVSFFEAIKILADQLKIKITGIKQYENKKNLSSIENKIIDINNNVASLFNGLLVSNYSKFAQSYLLKRRIDVDQITKYKIGFCPKEINLHEYLIKEGFDENVILKSELLYQKGVEYISFFEDRLVFPIMDADSNIIGFSGRAISENHKPKYKNSKDNEVFKKSNLAYNFNNAKNSIRVNNEIIILEGFMDVISLDRIGINNCVAIMGTSLSDFHIKLFSSLSKNYKLFLDNDNAGIQAAYKITKELIKKNVNLSIVNNDSLKDPDELVLNNKIDYIKKIIKDAKHPIDYFTNIFSKNLNKNDSLSLQDFIDKLFSIIKLEKDSIIVEKALLNISSLTELSIETLQNKLKEIKIDDVQENVKYVTNNYPPSFQGNINYLSEMEEIYYEYPIEKPKTINSSYEDNLRNLINTKNLAEATIIWNLLDSKRFIPLIENNLNKIKDYAVVEILNFIIEEYKTNNYLGNDWEYIADKIKKLNVKYCEKIYEIKNQYFTILKSSYTEKAVNDCFDIIELYKIQMEIDEWNKKITECESIELKKNYLEHIEILREVRNIIYQKRRK</sequence>
<evidence type="ECO:0000256" key="2">
    <source>
        <dbReference type="ARBA" id="ARBA00022515"/>
    </source>
</evidence>
<keyword evidence="6 12" id="KW-0479">Metal-binding</keyword>
<comment type="function">
    <text evidence="12 13">RNA polymerase that catalyzes the synthesis of short RNA molecules used as primers for DNA polymerase during DNA replication.</text>
</comment>
<dbReference type="InterPro" id="IPR030846">
    <property type="entry name" value="DnaG_bac"/>
</dbReference>
<dbReference type="HAMAP" id="MF_00974">
    <property type="entry name" value="DNA_primase_DnaG"/>
    <property type="match status" value="1"/>
</dbReference>
<feature type="domain" description="Toprim" evidence="15">
    <location>
        <begin position="256"/>
        <end position="337"/>
    </location>
</feature>
<dbReference type="GO" id="GO:0003899">
    <property type="term" value="F:DNA-directed RNA polymerase activity"/>
    <property type="evidence" value="ECO:0007669"/>
    <property type="project" value="UniProtKB-UniRule"/>
</dbReference>
<evidence type="ECO:0000256" key="11">
    <source>
        <dbReference type="ARBA" id="ARBA00023163"/>
    </source>
</evidence>
<dbReference type="Gene3D" id="3.90.580.10">
    <property type="entry name" value="Zinc finger, CHC2-type domain"/>
    <property type="match status" value="1"/>
</dbReference>